<dbReference type="AlphaFoldDB" id="A0A5C2SKB3"/>
<protein>
    <submittedName>
        <fullName evidence="1">Uncharacterized protein</fullName>
    </submittedName>
</protein>
<evidence type="ECO:0000313" key="1">
    <source>
        <dbReference type="EMBL" id="RPD64091.1"/>
    </source>
</evidence>
<proteinExistence type="predicted"/>
<dbReference type="Proteomes" id="UP000313359">
    <property type="component" value="Unassembled WGS sequence"/>
</dbReference>
<reference evidence="1" key="1">
    <citation type="journal article" date="2018" name="Genome Biol. Evol.">
        <title>Genomics and development of Lentinus tigrinus, a white-rot wood-decaying mushroom with dimorphic fruiting bodies.</title>
        <authorList>
            <person name="Wu B."/>
            <person name="Xu Z."/>
            <person name="Knudson A."/>
            <person name="Carlson A."/>
            <person name="Chen N."/>
            <person name="Kovaka S."/>
            <person name="LaButti K."/>
            <person name="Lipzen A."/>
            <person name="Pennachio C."/>
            <person name="Riley R."/>
            <person name="Schakwitz W."/>
            <person name="Umezawa K."/>
            <person name="Ohm R.A."/>
            <person name="Grigoriev I.V."/>
            <person name="Nagy L.G."/>
            <person name="Gibbons J."/>
            <person name="Hibbett D."/>
        </authorList>
    </citation>
    <scope>NUCLEOTIDE SEQUENCE [LARGE SCALE GENOMIC DNA]</scope>
    <source>
        <strain evidence="1">ALCF2SS1-6</strain>
    </source>
</reference>
<organism evidence="1 2">
    <name type="scientific">Lentinus tigrinus ALCF2SS1-6</name>
    <dbReference type="NCBI Taxonomy" id="1328759"/>
    <lineage>
        <taxon>Eukaryota</taxon>
        <taxon>Fungi</taxon>
        <taxon>Dikarya</taxon>
        <taxon>Basidiomycota</taxon>
        <taxon>Agaricomycotina</taxon>
        <taxon>Agaricomycetes</taxon>
        <taxon>Polyporales</taxon>
        <taxon>Polyporaceae</taxon>
        <taxon>Lentinus</taxon>
    </lineage>
</organism>
<gene>
    <name evidence="1" type="ORF">L227DRAFT_317548</name>
</gene>
<sequence length="265" mass="29767">MQYAQVRSDDYLTRVKLGYRSIHPSEGSRIWPCMCKVVYGVLNGSQVGHGAVNCGKMRDFYLLEAASRQPLTSHITCAVDIRHMQYFNDGNLAQSVCHGRAIIPRHMKAAHDMLSLHFELESSAPCRLSTILATTAAPLLFKFELPPLLPRPRSLLSSLHPAHLQRHIHPSGSHGPGSHQMSLPSSHGLVAVDQNRLQVRFHCRSPRQLPRPLIVCLRLLPRPPLVQLQSIHFLLPLRRSGQRDRTGAPLQVLSWRVLVLPSSVW</sequence>
<keyword evidence="2" id="KW-1185">Reference proteome</keyword>
<evidence type="ECO:0000313" key="2">
    <source>
        <dbReference type="Proteomes" id="UP000313359"/>
    </source>
</evidence>
<dbReference type="EMBL" id="ML122254">
    <property type="protein sequence ID" value="RPD64091.1"/>
    <property type="molecule type" value="Genomic_DNA"/>
</dbReference>
<accession>A0A5C2SKB3</accession>
<name>A0A5C2SKB3_9APHY</name>